<keyword evidence="5 7" id="KW-1133">Transmembrane helix</keyword>
<evidence type="ECO:0000256" key="4">
    <source>
        <dbReference type="ARBA" id="ARBA00022692"/>
    </source>
</evidence>
<dbReference type="STRING" id="942150.IV64_GL002606"/>
<feature type="transmembrane region" description="Helical" evidence="7">
    <location>
        <begin position="267"/>
        <end position="288"/>
    </location>
</feature>
<comment type="subcellular location">
    <subcellularLocation>
        <location evidence="1">Cell membrane</location>
        <topology evidence="1">Multi-pass membrane protein</topology>
    </subcellularLocation>
</comment>
<keyword evidence="2" id="KW-0813">Transport</keyword>
<keyword evidence="3" id="KW-1003">Cell membrane</keyword>
<feature type="transmembrane region" description="Helical" evidence="7">
    <location>
        <begin position="113"/>
        <end position="132"/>
    </location>
</feature>
<dbReference type="Proteomes" id="UP000051783">
    <property type="component" value="Unassembled WGS sequence"/>
</dbReference>
<evidence type="ECO:0000259" key="8">
    <source>
        <dbReference type="PROSITE" id="PS50850"/>
    </source>
</evidence>
<dbReference type="FunFam" id="1.20.1720.10:FF:000004">
    <property type="entry name" value="EmrB/QacA family drug resistance transporter"/>
    <property type="match status" value="1"/>
</dbReference>
<feature type="transmembrane region" description="Helical" evidence="7">
    <location>
        <begin position="83"/>
        <end position="107"/>
    </location>
</feature>
<feature type="transmembrane region" description="Helical" evidence="7">
    <location>
        <begin position="333"/>
        <end position="353"/>
    </location>
</feature>
<feature type="transmembrane region" description="Helical" evidence="7">
    <location>
        <begin position="226"/>
        <end position="246"/>
    </location>
</feature>
<comment type="caution">
    <text evidence="9">The sequence shown here is derived from an EMBL/GenBank/DDBJ whole genome shotgun (WGS) entry which is preliminary data.</text>
</comment>
<dbReference type="PANTHER" id="PTHR23501">
    <property type="entry name" value="MAJOR FACILITATOR SUPERFAMILY"/>
    <property type="match status" value="1"/>
</dbReference>
<dbReference type="InterPro" id="IPR036259">
    <property type="entry name" value="MFS_trans_sf"/>
</dbReference>
<dbReference type="Gene3D" id="1.20.1720.10">
    <property type="entry name" value="Multidrug resistance protein D"/>
    <property type="match status" value="1"/>
</dbReference>
<proteinExistence type="predicted"/>
<dbReference type="CDD" id="cd17502">
    <property type="entry name" value="MFS_Azr1_MDR_like"/>
    <property type="match status" value="1"/>
</dbReference>
<evidence type="ECO:0000256" key="2">
    <source>
        <dbReference type="ARBA" id="ARBA00022448"/>
    </source>
</evidence>
<evidence type="ECO:0000256" key="1">
    <source>
        <dbReference type="ARBA" id="ARBA00004651"/>
    </source>
</evidence>
<feature type="transmembrane region" description="Helical" evidence="7">
    <location>
        <begin position="51"/>
        <end position="71"/>
    </location>
</feature>
<dbReference type="InterPro" id="IPR020846">
    <property type="entry name" value="MFS_dom"/>
</dbReference>
<dbReference type="PATRIC" id="fig|942150.3.peg.2717"/>
<dbReference type="PANTHER" id="PTHR23501:SF191">
    <property type="entry name" value="VACUOLAR BASIC AMINO ACID TRANSPORTER 4"/>
    <property type="match status" value="1"/>
</dbReference>
<evidence type="ECO:0000256" key="7">
    <source>
        <dbReference type="SAM" id="Phobius"/>
    </source>
</evidence>
<dbReference type="GO" id="GO:0022857">
    <property type="term" value="F:transmembrane transporter activity"/>
    <property type="evidence" value="ECO:0007669"/>
    <property type="project" value="InterPro"/>
</dbReference>
<dbReference type="SUPFAM" id="SSF103473">
    <property type="entry name" value="MFS general substrate transporter"/>
    <property type="match status" value="1"/>
</dbReference>
<dbReference type="Pfam" id="PF07690">
    <property type="entry name" value="MFS_1"/>
    <property type="match status" value="1"/>
</dbReference>
<protein>
    <submittedName>
        <fullName evidence="9">Multidrug transport protein</fullName>
    </submittedName>
</protein>
<evidence type="ECO:0000256" key="3">
    <source>
        <dbReference type="ARBA" id="ARBA00022475"/>
    </source>
</evidence>
<dbReference type="GO" id="GO:0005886">
    <property type="term" value="C:plasma membrane"/>
    <property type="evidence" value="ECO:0007669"/>
    <property type="project" value="UniProtKB-SubCell"/>
</dbReference>
<gene>
    <name evidence="9" type="ORF">IV64_GL002606</name>
</gene>
<feature type="transmembrane region" description="Helical" evidence="7">
    <location>
        <begin position="144"/>
        <end position="161"/>
    </location>
</feature>
<dbReference type="AlphaFoldDB" id="A0A0R2MFP2"/>
<dbReference type="EMBL" id="JQCL01000057">
    <property type="protein sequence ID" value="KRO10914.1"/>
    <property type="molecule type" value="Genomic_DNA"/>
</dbReference>
<feature type="transmembrane region" description="Helical" evidence="7">
    <location>
        <begin position="300"/>
        <end position="326"/>
    </location>
</feature>
<evidence type="ECO:0000313" key="10">
    <source>
        <dbReference type="Proteomes" id="UP000051783"/>
    </source>
</evidence>
<keyword evidence="4 7" id="KW-0812">Transmembrane</keyword>
<dbReference type="Gene3D" id="1.20.1250.20">
    <property type="entry name" value="MFS general substrate transporter like domains"/>
    <property type="match status" value="1"/>
</dbReference>
<feature type="transmembrane region" description="Helical" evidence="7">
    <location>
        <begin position="199"/>
        <end position="220"/>
    </location>
</feature>
<evidence type="ECO:0000256" key="6">
    <source>
        <dbReference type="ARBA" id="ARBA00023136"/>
    </source>
</evidence>
<evidence type="ECO:0000256" key="5">
    <source>
        <dbReference type="ARBA" id="ARBA00022989"/>
    </source>
</evidence>
<evidence type="ECO:0000313" key="9">
    <source>
        <dbReference type="EMBL" id="KRO10914.1"/>
    </source>
</evidence>
<feature type="transmembrane region" description="Helical" evidence="7">
    <location>
        <begin position="167"/>
        <end position="187"/>
    </location>
</feature>
<feature type="transmembrane region" description="Helical" evidence="7">
    <location>
        <begin position="359"/>
        <end position="382"/>
    </location>
</feature>
<feature type="transmembrane region" description="Helical" evidence="7">
    <location>
        <begin position="466"/>
        <end position="484"/>
    </location>
</feature>
<dbReference type="InterPro" id="IPR011701">
    <property type="entry name" value="MFS"/>
</dbReference>
<dbReference type="PROSITE" id="PS50850">
    <property type="entry name" value="MFS"/>
    <property type="match status" value="1"/>
</dbReference>
<keyword evidence="6 7" id="KW-0472">Membrane</keyword>
<dbReference type="PRINTS" id="PR01036">
    <property type="entry name" value="TCRTETB"/>
</dbReference>
<accession>A0A0R2MFP2</accession>
<name>A0A0R2MFP2_9LACO</name>
<sequence>MGKMKSQRKTNVLAVTIAIYVATFVSAVEGTVVSTALPTIVGDLRGVSLMNWVFSIYLLTTAMVTPIYGKLADLVGRKPVMQVGLAIFIVGSTMSGLSNTMPVLIFWRAVQGIGAGALLPVSMTIIADVYSYEKRARVLGINNSAWGIAAVLAPLIGGVIIDKLSWHWIFFINVPIGLITMVLFQLFLHEPSHVQHKKIDYLGSFWLMLSLLSLMLSFQSLGQTPINWTIVVLEWGVSGVSLWRFIRQESRTAEPVISLELFKNRPFIGQNLIAGLINGYLMAISVYVPTWAQGLLGVPASFAGFALTPSSLLWIIGAFVTSALLVKWTPHRILYFSLSFILVAGVWFASLPITTSFGWFFLITAIGGFGFGITMTTTTVTSQHLVPEEAVGVATSFNTLSRTIGQTLMVSIFGIVLNIGMQQELEMHPGATMTMMNKLINPQTAGQLPAKLLPALRQVLYSGLHWVYIIGIIFVLLAVLINCLDQHDWSLD</sequence>
<organism evidence="9 10">
    <name type="scientific">Lactiplantibacillus xiangfangensis</name>
    <dbReference type="NCBI Taxonomy" id="942150"/>
    <lineage>
        <taxon>Bacteria</taxon>
        <taxon>Bacillati</taxon>
        <taxon>Bacillota</taxon>
        <taxon>Bacilli</taxon>
        <taxon>Lactobacillales</taxon>
        <taxon>Lactobacillaceae</taxon>
        <taxon>Lactiplantibacillus</taxon>
    </lineage>
</organism>
<reference evidence="9 10" key="1">
    <citation type="journal article" date="2015" name="Genome Announc.">
        <title>Expanding the biotechnology potential of lactobacilli through comparative genomics of 213 strains and associated genera.</title>
        <authorList>
            <person name="Sun Z."/>
            <person name="Harris H.M."/>
            <person name="McCann A."/>
            <person name="Guo C."/>
            <person name="Argimon S."/>
            <person name="Zhang W."/>
            <person name="Yang X."/>
            <person name="Jeffery I.B."/>
            <person name="Cooney J.C."/>
            <person name="Kagawa T.F."/>
            <person name="Liu W."/>
            <person name="Song Y."/>
            <person name="Salvetti E."/>
            <person name="Wrobel A."/>
            <person name="Rasinkangas P."/>
            <person name="Parkhill J."/>
            <person name="Rea M.C."/>
            <person name="O'Sullivan O."/>
            <person name="Ritari J."/>
            <person name="Douillard F.P."/>
            <person name="Paul Ross R."/>
            <person name="Yang R."/>
            <person name="Briner A.E."/>
            <person name="Felis G.E."/>
            <person name="de Vos W.M."/>
            <person name="Barrangou R."/>
            <person name="Klaenhammer T.R."/>
            <person name="Caufield P.W."/>
            <person name="Cui Y."/>
            <person name="Zhang H."/>
            <person name="O'Toole P.W."/>
        </authorList>
    </citation>
    <scope>NUCLEOTIDE SEQUENCE [LARGE SCALE GENOMIC DNA]</scope>
    <source>
        <strain evidence="9 10">LMG 26013</strain>
    </source>
</reference>
<keyword evidence="10" id="KW-1185">Reference proteome</keyword>
<feature type="domain" description="Major facilitator superfamily (MFS) profile" evidence="8">
    <location>
        <begin position="15"/>
        <end position="489"/>
    </location>
</feature>